<proteinExistence type="predicted"/>
<gene>
    <name evidence="1" type="ORF">P4S50_04985</name>
</gene>
<evidence type="ECO:0000313" key="1">
    <source>
        <dbReference type="EMBL" id="WFD11433.1"/>
    </source>
</evidence>
<reference evidence="1 2" key="1">
    <citation type="submission" date="2023-03" db="EMBL/GenBank/DDBJ databases">
        <title>Complete genome sequence of Tepidibacter sp. SWIR-1, isolated from a deep-sea hydrothermal vent.</title>
        <authorList>
            <person name="Li X."/>
        </authorList>
    </citation>
    <scope>NUCLEOTIDE SEQUENCE [LARGE SCALE GENOMIC DNA]</scope>
    <source>
        <strain evidence="1 2">SWIR-1</strain>
    </source>
</reference>
<organism evidence="1 2">
    <name type="scientific">Tepidibacter hydrothermalis</name>
    <dbReference type="NCBI Taxonomy" id="3036126"/>
    <lineage>
        <taxon>Bacteria</taxon>
        <taxon>Bacillati</taxon>
        <taxon>Bacillota</taxon>
        <taxon>Clostridia</taxon>
        <taxon>Peptostreptococcales</taxon>
        <taxon>Peptostreptococcaceae</taxon>
        <taxon>Tepidibacter</taxon>
    </lineage>
</organism>
<dbReference type="RefSeq" id="WP_277733489.1">
    <property type="nucleotide sequence ID" value="NZ_CP120733.1"/>
</dbReference>
<dbReference type="Proteomes" id="UP001222800">
    <property type="component" value="Chromosome"/>
</dbReference>
<evidence type="ECO:0000313" key="2">
    <source>
        <dbReference type="Proteomes" id="UP001222800"/>
    </source>
</evidence>
<sequence length="70" mass="8362">MLNRSHIDLNKLNKVPSNHPFEYRDVVSEDFPKESHGIDGRRFKSEVEHGKYENVAIYRESDDRVQYKKL</sequence>
<protein>
    <submittedName>
        <fullName evidence="1">Uncharacterized protein</fullName>
    </submittedName>
</protein>
<dbReference type="EMBL" id="CP120733">
    <property type="protein sequence ID" value="WFD11433.1"/>
    <property type="molecule type" value="Genomic_DNA"/>
</dbReference>
<name>A0ABY8EER4_9FIRM</name>
<accession>A0ABY8EER4</accession>
<keyword evidence="2" id="KW-1185">Reference proteome</keyword>